<evidence type="ECO:0000256" key="7">
    <source>
        <dbReference type="SAM" id="MobiDB-lite"/>
    </source>
</evidence>
<feature type="region of interest" description="Disordered" evidence="7">
    <location>
        <begin position="904"/>
        <end position="927"/>
    </location>
</feature>
<feature type="region of interest" description="Disordered" evidence="7">
    <location>
        <begin position="1"/>
        <end position="29"/>
    </location>
</feature>
<dbReference type="FunFam" id="3.30.40.10:FF:000004">
    <property type="entry name" value="Jade family PHD finger 2"/>
    <property type="match status" value="1"/>
</dbReference>
<keyword evidence="4" id="KW-0862">Zinc</keyword>
<evidence type="ECO:0000313" key="10">
    <source>
        <dbReference type="Proteomes" id="UP000694845"/>
    </source>
</evidence>
<dbReference type="FunFam" id="3.30.40.10:FF:000030">
    <property type="entry name" value="Protein Jade-1 isoform 1"/>
    <property type="match status" value="1"/>
</dbReference>
<dbReference type="GO" id="GO:0006357">
    <property type="term" value="P:regulation of transcription by RNA polymerase II"/>
    <property type="evidence" value="ECO:0007669"/>
    <property type="project" value="TreeGrafter"/>
</dbReference>
<dbReference type="Pfam" id="PF10513">
    <property type="entry name" value="EPL1"/>
    <property type="match status" value="1"/>
</dbReference>
<keyword evidence="10" id="KW-1185">Reference proteome</keyword>
<sequence length="950" mass="107263">MSSLQSPTAQAGNMFSPSLAGTSSSHGHQPAEVFRKDLISAMKLPDSHQLQPDEYMVITDTWKQEWEKGVQVPVSPDSIPAVSCTATRDPDPGTFKMPRKLICTAGGTSEQEEYAAALLKKLESVCQYDLDEVDEQWLDIVNQEREDMNDPPIDEFTMERIIEECETQCHKNMEHAMQTEEGLGIEYDDDVICDVCRAPDCEEGNEMVFCDKCDICVHQACYGIVKVPEGSWMCRTCALGLQPVCLLCGKKGGAMKSTRSGTKWAHVSCALWIPEVSIGCVERMEPITKISQIPVSRWALICNLCRIRTGACIQCSVKTCKVAYHVTCGFQNNLEMKTFLDEEVEVRFRSYCLKHSKKRNPDSDPDGSPQKTPSTGTPKKEKSIEEKDNERAIRIQNITEDFYKYAKAKDVASNLNMKDDLEIVDLVFEYWKLKRKSGFNKPLVVLQKEESPSDNEEYSLHARMRMFVHLRQDLERVRNLCYMVQKREKLSRQMASLREDIFRKQQQIFSGDVSRFSPEDLEFAEQAVALSAVVPEKAESTFDLFSEVSVDEDKANEEVKLVEDIVVSNISRSEMKSESENYSSSSETESYYCDSRSSSRAELSKPSETEEKSVDMTPLVESQILEVDSKRSVVVEGKDQRLYQRCEPKRAQMSLSHTPELPYSVKGSTVRQNAHLKRTAPEEAQSESIQTKRKSRNGRYSHNSERKSKITSYFKTARSDSSQLDVKQPREKAGTGQMREKPTRQAARHHRQTTLSPRQLQMKEEAARLREQMFASSPASRAILSGYRIPKKKSIPSSESSPPAMEADTAPPTSSQPPPPKEDRIRAATPETRSVRRRIEDELDRESNCSDRQFENIDAEVSICLQGKEGTPSLPSSCDSEDDIIIVDDDHQEQLTKQLLAQSLSSSGTKLSRGQSVDSPDVDSRVSENKPVTTRIYDAAYRLLNSAIPL</sequence>
<accession>A0A8B7XWB2</accession>
<organism evidence="10 11">
    <name type="scientific">Acanthaster planci</name>
    <name type="common">Crown-of-thorns starfish</name>
    <dbReference type="NCBI Taxonomy" id="133434"/>
    <lineage>
        <taxon>Eukaryota</taxon>
        <taxon>Metazoa</taxon>
        <taxon>Echinodermata</taxon>
        <taxon>Eleutherozoa</taxon>
        <taxon>Asterozoa</taxon>
        <taxon>Asteroidea</taxon>
        <taxon>Valvatacea</taxon>
        <taxon>Valvatida</taxon>
        <taxon>Acanthasteridae</taxon>
        <taxon>Acanthaster</taxon>
    </lineage>
</organism>
<dbReference type="Gene3D" id="3.30.40.10">
    <property type="entry name" value="Zinc/RING finger domain, C3HC4 (zinc finger)"/>
    <property type="match status" value="2"/>
</dbReference>
<evidence type="ECO:0000256" key="4">
    <source>
        <dbReference type="ARBA" id="ARBA00022833"/>
    </source>
</evidence>
<feature type="region of interest" description="Disordered" evidence="7">
    <location>
        <begin position="356"/>
        <end position="390"/>
    </location>
</feature>
<feature type="compositionally biased region" description="Polar residues" evidence="7">
    <location>
        <begin position="904"/>
        <end position="915"/>
    </location>
</feature>
<feature type="domain" description="PHD-type" evidence="9">
    <location>
        <begin position="242"/>
        <end position="356"/>
    </location>
</feature>
<dbReference type="SUPFAM" id="SSF57903">
    <property type="entry name" value="FYVE/PHD zinc finger"/>
    <property type="match status" value="1"/>
</dbReference>
<dbReference type="CDD" id="cd15573">
    <property type="entry name" value="PHD_JADE"/>
    <property type="match status" value="1"/>
</dbReference>
<dbReference type="InterPro" id="IPR019786">
    <property type="entry name" value="Zinc_finger_PHD-type_CS"/>
</dbReference>
<name>A0A8B7XWB2_ACAPL</name>
<evidence type="ECO:0000256" key="1">
    <source>
        <dbReference type="ARBA" id="ARBA00022723"/>
    </source>
</evidence>
<evidence type="ECO:0000259" key="8">
    <source>
        <dbReference type="PROSITE" id="PS50016"/>
    </source>
</evidence>
<evidence type="ECO:0000256" key="5">
    <source>
        <dbReference type="ARBA" id="ARBA00038371"/>
    </source>
</evidence>
<dbReference type="PROSITE" id="PS50016">
    <property type="entry name" value="ZF_PHD_2"/>
    <property type="match status" value="1"/>
</dbReference>
<feature type="compositionally biased region" description="Basic and acidic residues" evidence="7">
    <location>
        <begin position="597"/>
        <end position="614"/>
    </location>
</feature>
<dbReference type="Proteomes" id="UP000694845">
    <property type="component" value="Unplaced"/>
</dbReference>
<dbReference type="PANTHER" id="PTHR13793:SF160">
    <property type="entry name" value="PHD FINGER PROTEIN RHINOCEROS"/>
    <property type="match status" value="1"/>
</dbReference>
<dbReference type="InterPro" id="IPR034732">
    <property type="entry name" value="EPHD"/>
</dbReference>
<evidence type="ECO:0000256" key="2">
    <source>
        <dbReference type="ARBA" id="ARBA00022737"/>
    </source>
</evidence>
<evidence type="ECO:0000313" key="11">
    <source>
        <dbReference type="RefSeq" id="XP_022084537.1"/>
    </source>
</evidence>
<dbReference type="InterPro" id="IPR011011">
    <property type="entry name" value="Znf_FYVE_PHD"/>
</dbReference>
<dbReference type="RefSeq" id="XP_022084538.1">
    <property type="nucleotide sequence ID" value="XM_022228846.1"/>
</dbReference>
<evidence type="ECO:0000313" key="12">
    <source>
        <dbReference type="RefSeq" id="XP_022084538.1"/>
    </source>
</evidence>
<dbReference type="InterPro" id="IPR019787">
    <property type="entry name" value="Znf_PHD-finger"/>
</dbReference>
<reference evidence="11 12" key="1">
    <citation type="submission" date="2025-04" db="UniProtKB">
        <authorList>
            <consortium name="RefSeq"/>
        </authorList>
    </citation>
    <scope>IDENTIFICATION</scope>
</reference>
<dbReference type="Pfam" id="PF13832">
    <property type="entry name" value="zf-HC5HC2H_2"/>
    <property type="match status" value="1"/>
</dbReference>
<feature type="compositionally biased region" description="Basic and acidic residues" evidence="7">
    <location>
        <begin position="378"/>
        <end position="390"/>
    </location>
</feature>
<proteinExistence type="inferred from homology"/>
<feature type="compositionally biased region" description="Low complexity" evidence="7">
    <location>
        <begin position="580"/>
        <end position="595"/>
    </location>
</feature>
<dbReference type="CDD" id="cd15671">
    <property type="entry name" value="ePHD_JADE"/>
    <property type="match status" value="1"/>
</dbReference>
<dbReference type="SMART" id="SM00249">
    <property type="entry name" value="PHD"/>
    <property type="match status" value="2"/>
</dbReference>
<dbReference type="Pfam" id="PF13831">
    <property type="entry name" value="PHD_2"/>
    <property type="match status" value="1"/>
</dbReference>
<feature type="region of interest" description="Disordered" evidence="7">
    <location>
        <begin position="573"/>
        <end position="617"/>
    </location>
</feature>
<keyword evidence="1" id="KW-0479">Metal-binding</keyword>
<feature type="compositionally biased region" description="Polar residues" evidence="7">
    <location>
        <begin position="1"/>
        <end position="27"/>
    </location>
</feature>
<dbReference type="InterPro" id="IPR019542">
    <property type="entry name" value="Enhancer_polycomb-like_N"/>
</dbReference>
<keyword evidence="2" id="KW-0677">Repeat</keyword>
<dbReference type="PANTHER" id="PTHR13793">
    <property type="entry name" value="PHD FINGER PROTEINS"/>
    <property type="match status" value="1"/>
</dbReference>
<dbReference type="PROSITE" id="PS01359">
    <property type="entry name" value="ZF_PHD_1"/>
    <property type="match status" value="1"/>
</dbReference>
<dbReference type="PROSITE" id="PS51805">
    <property type="entry name" value="EPHD"/>
    <property type="match status" value="1"/>
</dbReference>
<dbReference type="OrthoDB" id="20839at2759"/>
<dbReference type="AlphaFoldDB" id="A0A8B7XWB2"/>
<dbReference type="InterPro" id="IPR050701">
    <property type="entry name" value="Histone_Mod_Regulator"/>
</dbReference>
<dbReference type="GO" id="GO:0000123">
    <property type="term" value="C:histone acetyltransferase complex"/>
    <property type="evidence" value="ECO:0007669"/>
    <property type="project" value="TreeGrafter"/>
</dbReference>
<dbReference type="InterPro" id="IPR001965">
    <property type="entry name" value="Znf_PHD"/>
</dbReference>
<evidence type="ECO:0000256" key="3">
    <source>
        <dbReference type="ARBA" id="ARBA00022771"/>
    </source>
</evidence>
<feature type="region of interest" description="Disordered" evidence="7">
    <location>
        <begin position="648"/>
        <end position="760"/>
    </location>
</feature>
<dbReference type="GO" id="GO:0008270">
    <property type="term" value="F:zinc ion binding"/>
    <property type="evidence" value="ECO:0007669"/>
    <property type="project" value="UniProtKB-KW"/>
</dbReference>
<dbReference type="InterPro" id="IPR013083">
    <property type="entry name" value="Znf_RING/FYVE/PHD"/>
</dbReference>
<feature type="region of interest" description="Disordered" evidence="7">
    <location>
        <begin position="785"/>
        <end position="851"/>
    </location>
</feature>
<comment type="similarity">
    <text evidence="5">Belongs to the JADE family.</text>
</comment>
<dbReference type="GeneID" id="110975959"/>
<evidence type="ECO:0000259" key="9">
    <source>
        <dbReference type="PROSITE" id="PS51805"/>
    </source>
</evidence>
<protein>
    <submittedName>
        <fullName evidence="11 12">Protein Jade-3-like</fullName>
    </submittedName>
</protein>
<dbReference type="OMA" id="RWALICN"/>
<feature type="compositionally biased region" description="Polar residues" evidence="7">
    <location>
        <begin position="710"/>
        <end position="725"/>
    </location>
</feature>
<dbReference type="RefSeq" id="XP_022084537.1">
    <property type="nucleotide sequence ID" value="XM_022228845.1"/>
</dbReference>
<feature type="domain" description="PHD-type" evidence="8">
    <location>
        <begin position="190"/>
        <end position="240"/>
    </location>
</feature>
<evidence type="ECO:0000256" key="6">
    <source>
        <dbReference type="PROSITE-ProRule" id="PRU00146"/>
    </source>
</evidence>
<feature type="compositionally biased region" description="Basic and acidic residues" evidence="7">
    <location>
        <begin position="833"/>
        <end position="851"/>
    </location>
</feature>
<dbReference type="KEGG" id="aplc:110975959"/>
<gene>
    <name evidence="11 12" type="primary">LOC110975959</name>
</gene>
<keyword evidence="3 6" id="KW-0863">Zinc-finger</keyword>
<feature type="compositionally biased region" description="Basic and acidic residues" evidence="7">
    <location>
        <begin position="727"/>
        <end position="743"/>
    </location>
</feature>